<dbReference type="PANTHER" id="PTHR42754">
    <property type="entry name" value="ENDOGLUCANASE"/>
    <property type="match status" value="1"/>
</dbReference>
<feature type="transmembrane region" description="Helical" evidence="2">
    <location>
        <begin position="21"/>
        <end position="42"/>
    </location>
</feature>
<dbReference type="InterPro" id="IPR011047">
    <property type="entry name" value="Quinoprotein_ADH-like_sf"/>
</dbReference>
<gene>
    <name evidence="4" type="ORF">AHMF7616_03506</name>
</gene>
<sequence length="1520" mass="163318">MRKLLLTHLLLPFRSNRPGSWVIFFFLNFNLVYLASAQNILWEKTLGGPGSEYLSTIRLTRDGGYILGGTSNSPVSGDKTDPRRGETDYWIIKYHADGTKAWDKTYGGHGGDGLRSIQQTQDGGYILGGTSGSGNTGDKSEKSRGQSDYWMIKIDAQGKKQWDKTYGGSQTDQLVAIQQTPDGGYLVGGDTYSNVSGDKTLPSFGYTDFWVLKLDAAGNKVWEKTFGGKLFERFRAITATPDGNFILAGDSDSKVNGNKTAPGKGQEDYWLIKIKPDGTKIWEKAYGGSDGDNLATLQPTQDGGYILGGWSTSGISGDKSEENKSIDSFVQDYWVIKVDAEGTKQWDKTLGGDEADQLTTLRQTQDGSYLVGGISESAKSDDKSQSQIGGEGTADFWVVKLSATGKFIADKTIGGSKRDILWDLQQTPDGNFLLGGSSDSQKSGNKSQNSKGNTDIWLVKIDDKFKKNQAISFPPLYNQVLAKAPITLSAKANSGLPVSFEVRSGAATIQGNQLTLTGPGPVRIAALQPGNATYNPTETIQTFTATLNGRQADYTFGGSQADTLASVIATPDGGYLLGGTSNSGASGSKSQNAQGSTDYWIVKINKAGQKLWDKTYGGKDQDKLTALVATPDGGYLLGGSSVSGQTGDKSQAGKGKSDYWILKINATGEKVWDKTYGGRETDQLAAIIVTPKGYLLGGSSASGTSPDKSQASKGLMDYWVLEVDHAGNKLWDKTYGGSKTDKLAALLASPAGGFLVGGSSASEVSGDKSQPARSLTDYWVIRINEQGTIVWDKTYGGSKVADRYVKGDFIESANSYLSALVPTPDGGYLVGGSSSAVKGFEKSEDNIEPRYEAPDYWVLKINSQGEKVWDNTYGGESYGSSWLSAIVAAPTGGYLLAGTSDLGKGRDKTETSIIEDFWIININEQGKKLTDRTITGSYLDYLSAAVKTPDGNFLLAGYSESEPGADKKGASLGGTDYWLVQVSSTEVPDPGVLAWDYTIGWENGEQLMDVIRTRDGGYLAAGTTFSIDEYFGGKIDYYLAKVNKAGEYQYTTTIGGTANDYLNRVIQTQDGGYLLAGTSLSGISKNKTQASQGKQDYWLIKLDTLGNKQWDKRFGGSGSDDLRKVVQLPTGEYVLGGTSNSSTSGDKSQSTQGGTDYWLLKISKNGNKIWDKRYGGSANETLGSFVVTEQGGFLLAGTSQSGKSGDKTQANQGSTDYWLVNTDAAGNVLWDKAYGGSGADQLFSLSRRGNSYFLAGTSRSGKSGDKTQAGKGGNDYWILKINATGTKLWDKTFGGSDDDDLRASTFTNQGLYVIAGTSYSEMSGDKTQSSRGGSDYWVVAVDDAGNPVYDQRFGGTGNEELRAVLQTRDGGFLLGGFSDSGQSGDKSEGNYSYSEFYLGGESTDFWLVKVAPIARNLAASRQTSRVEETIVLDKHHPLQAYPNPFREKVTINFILPETQPATVKILDGHGRAVTTLFQDKAQANQTYQLEWQAGKQASGMYLLQLQTPTGQNTQKLLLTR</sequence>
<evidence type="ECO:0000256" key="1">
    <source>
        <dbReference type="SAM" id="MobiDB-lite"/>
    </source>
</evidence>
<feature type="region of interest" description="Disordered" evidence="1">
    <location>
        <begin position="432"/>
        <end position="451"/>
    </location>
</feature>
<name>A0A369QJI5_9BACT</name>
<evidence type="ECO:0000259" key="3">
    <source>
        <dbReference type="Pfam" id="PF18962"/>
    </source>
</evidence>
<dbReference type="OrthoDB" id="9779968at2"/>
<dbReference type="EMBL" id="QASA01000001">
    <property type="protein sequence ID" value="RDC64884.1"/>
    <property type="molecule type" value="Genomic_DNA"/>
</dbReference>
<organism evidence="4 5">
    <name type="scientific">Adhaeribacter pallidiroseus</name>
    <dbReference type="NCBI Taxonomy" id="2072847"/>
    <lineage>
        <taxon>Bacteria</taxon>
        <taxon>Pseudomonadati</taxon>
        <taxon>Bacteroidota</taxon>
        <taxon>Cytophagia</taxon>
        <taxon>Cytophagales</taxon>
        <taxon>Hymenobacteraceae</taxon>
        <taxon>Adhaeribacter</taxon>
    </lineage>
</organism>
<keyword evidence="2" id="KW-1133">Transmembrane helix</keyword>
<dbReference type="InterPro" id="IPR026444">
    <property type="entry name" value="Secre_tail"/>
</dbReference>
<proteinExistence type="predicted"/>
<evidence type="ECO:0000313" key="4">
    <source>
        <dbReference type="EMBL" id="RDC64884.1"/>
    </source>
</evidence>
<dbReference type="Proteomes" id="UP000253919">
    <property type="component" value="Unassembled WGS sequence"/>
</dbReference>
<comment type="caution">
    <text evidence="4">The sequence shown here is derived from an EMBL/GenBank/DDBJ whole genome shotgun (WGS) entry which is preliminary data.</text>
</comment>
<accession>A0A369QJI5</accession>
<evidence type="ECO:0000256" key="2">
    <source>
        <dbReference type="SAM" id="Phobius"/>
    </source>
</evidence>
<evidence type="ECO:0000313" key="5">
    <source>
        <dbReference type="Proteomes" id="UP000253919"/>
    </source>
</evidence>
<keyword evidence="5" id="KW-1185">Reference proteome</keyword>
<dbReference type="SUPFAM" id="SSF50998">
    <property type="entry name" value="Quinoprotein alcohol dehydrogenase-like"/>
    <property type="match status" value="2"/>
</dbReference>
<feature type="compositionally biased region" description="Low complexity" evidence="1">
    <location>
        <begin position="435"/>
        <end position="451"/>
    </location>
</feature>
<feature type="domain" description="Secretion system C-terminal sorting" evidence="3">
    <location>
        <begin position="1441"/>
        <end position="1517"/>
    </location>
</feature>
<reference evidence="4 5" key="1">
    <citation type="submission" date="2018-04" db="EMBL/GenBank/DDBJ databases">
        <title>Adhaeribacter sp. HMF7616 genome sequencing and assembly.</title>
        <authorList>
            <person name="Kang H."/>
            <person name="Kang J."/>
            <person name="Cha I."/>
            <person name="Kim H."/>
            <person name="Joh K."/>
        </authorList>
    </citation>
    <scope>NUCLEOTIDE SEQUENCE [LARGE SCALE GENOMIC DNA]</scope>
    <source>
        <strain evidence="4 5">HMF7616</strain>
    </source>
</reference>
<dbReference type="PANTHER" id="PTHR42754:SF1">
    <property type="entry name" value="LIPOPROTEIN"/>
    <property type="match status" value="1"/>
</dbReference>
<dbReference type="Pfam" id="PF18962">
    <property type="entry name" value="Por_Secre_tail"/>
    <property type="match status" value="1"/>
</dbReference>
<dbReference type="RefSeq" id="WP_115373975.1">
    <property type="nucleotide sequence ID" value="NZ_QASA01000001.1"/>
</dbReference>
<keyword evidence="2" id="KW-0472">Membrane</keyword>
<protein>
    <recommendedName>
        <fullName evidence="3">Secretion system C-terminal sorting domain-containing protein</fullName>
    </recommendedName>
</protein>
<keyword evidence="2" id="KW-0812">Transmembrane</keyword>
<dbReference type="NCBIfam" id="TIGR04183">
    <property type="entry name" value="Por_Secre_tail"/>
    <property type="match status" value="1"/>
</dbReference>